<dbReference type="RefSeq" id="WP_381527926.1">
    <property type="nucleotide sequence ID" value="NZ_JBHULN010000026.1"/>
</dbReference>
<dbReference type="Pfam" id="PF00370">
    <property type="entry name" value="FGGY_N"/>
    <property type="match status" value="1"/>
</dbReference>
<dbReference type="InterPro" id="IPR000577">
    <property type="entry name" value="Carb_kinase_FGGY"/>
</dbReference>
<dbReference type="GO" id="GO:0046316">
    <property type="term" value="F:gluconokinase activity"/>
    <property type="evidence" value="ECO:0007669"/>
    <property type="project" value="UniProtKB-EC"/>
</dbReference>
<feature type="domain" description="Carbohydrate kinase FGGY C-terminal" evidence="5">
    <location>
        <begin position="260"/>
        <end position="449"/>
    </location>
</feature>
<dbReference type="PANTHER" id="PTHR43095:SF2">
    <property type="entry name" value="GLUCONOKINASE"/>
    <property type="match status" value="1"/>
</dbReference>
<name>A0ABW5MDP1_9BACT</name>
<dbReference type="InterPro" id="IPR018484">
    <property type="entry name" value="FGGY_N"/>
</dbReference>
<evidence type="ECO:0000259" key="4">
    <source>
        <dbReference type="Pfam" id="PF00370"/>
    </source>
</evidence>
<keyword evidence="3" id="KW-0418">Kinase</keyword>
<dbReference type="EMBL" id="JBHULN010000026">
    <property type="protein sequence ID" value="MFD2574334.1"/>
    <property type="molecule type" value="Genomic_DNA"/>
</dbReference>
<dbReference type="PROSITE" id="PS00933">
    <property type="entry name" value="FGGY_KINASES_1"/>
    <property type="match status" value="1"/>
</dbReference>
<keyword evidence="7" id="KW-1185">Reference proteome</keyword>
<comment type="caution">
    <text evidence="6">The sequence shown here is derived from an EMBL/GenBank/DDBJ whole genome shotgun (WGS) entry which is preliminary data.</text>
</comment>
<comment type="similarity">
    <text evidence="1">Belongs to the FGGY kinase family.</text>
</comment>
<dbReference type="SUPFAM" id="SSF53067">
    <property type="entry name" value="Actin-like ATPase domain"/>
    <property type="match status" value="2"/>
</dbReference>
<evidence type="ECO:0000259" key="5">
    <source>
        <dbReference type="Pfam" id="PF02782"/>
    </source>
</evidence>
<evidence type="ECO:0000313" key="7">
    <source>
        <dbReference type="Proteomes" id="UP001597469"/>
    </source>
</evidence>
<gene>
    <name evidence="6" type="ORF">ACFSUS_27110</name>
</gene>
<keyword evidence="2 6" id="KW-0808">Transferase</keyword>
<dbReference type="PANTHER" id="PTHR43095">
    <property type="entry name" value="SUGAR KINASE"/>
    <property type="match status" value="1"/>
</dbReference>
<dbReference type="InterPro" id="IPR018485">
    <property type="entry name" value="FGGY_C"/>
</dbReference>
<dbReference type="PIRSF" id="PIRSF000538">
    <property type="entry name" value="GlpK"/>
    <property type="match status" value="1"/>
</dbReference>
<evidence type="ECO:0000256" key="2">
    <source>
        <dbReference type="ARBA" id="ARBA00022679"/>
    </source>
</evidence>
<feature type="domain" description="Carbohydrate kinase FGGY N-terminal" evidence="4">
    <location>
        <begin position="4"/>
        <end position="249"/>
    </location>
</feature>
<sequence length="494" mass="54541">MDCLLGLDLGTTNIKVLAVTPDTWEIIAQSSIPLPTLSPQPGYMEQDPEVVWKGVEEALTEVSIHVRRKKHTINRVCVSGAMHSLLAVDKHGKPLMNALLWSDNRAEEKAAELHAQSASLGRGIYEHTGTPIHPMIPLCKLAWFKEQQPELLQQTAKFISLKEYVWWKMTGQYQVDYSIATATGLFDVKSRSWYQPALDFAGVKASQLSDLKETTYTVPYEPGEEIKIGLPAGVKLTIGASDGCLANLGAGCIGPGITTITIGTSGAVRRTVNEPLRDPHGRLFCYYLDERADGDSGAKKPYYVFGGPTNNGANVLQWVAEKLTQQETEDVVKQAERIALGADGLLFLPYLHGERAPLWDASARGAYLNVDYQHTRAHFIRAALEGVMFNLLSIEEMVTKQTGPAKEIYANGGFAKSDSWVQMMADIFGVPVRLNESNESTAMGAILLASDTESPLERLADEVLFGETFKPDAERHKAYQQVYKRWKEAVNLVE</sequence>
<dbReference type="CDD" id="cd07770">
    <property type="entry name" value="ASKHA_NBD_FGGY_GntK"/>
    <property type="match status" value="1"/>
</dbReference>
<accession>A0ABW5MDP1</accession>
<evidence type="ECO:0000256" key="3">
    <source>
        <dbReference type="ARBA" id="ARBA00022777"/>
    </source>
</evidence>
<dbReference type="InterPro" id="IPR018483">
    <property type="entry name" value="Carb_kinase_FGGY_CS"/>
</dbReference>
<protein>
    <submittedName>
        <fullName evidence="6">Gluconokinase</fullName>
        <ecNumber evidence="6">2.7.1.12</ecNumber>
    </submittedName>
</protein>
<dbReference type="InterPro" id="IPR050406">
    <property type="entry name" value="FGGY_Carb_Kinase"/>
</dbReference>
<dbReference type="InterPro" id="IPR043129">
    <property type="entry name" value="ATPase_NBD"/>
</dbReference>
<dbReference type="EC" id="2.7.1.12" evidence="6"/>
<dbReference type="Proteomes" id="UP001597469">
    <property type="component" value="Unassembled WGS sequence"/>
</dbReference>
<dbReference type="Gene3D" id="3.30.420.40">
    <property type="match status" value="2"/>
</dbReference>
<evidence type="ECO:0000313" key="6">
    <source>
        <dbReference type="EMBL" id="MFD2574334.1"/>
    </source>
</evidence>
<evidence type="ECO:0000256" key="1">
    <source>
        <dbReference type="ARBA" id="ARBA00009156"/>
    </source>
</evidence>
<dbReference type="Pfam" id="PF02782">
    <property type="entry name" value="FGGY_C"/>
    <property type="match status" value="1"/>
</dbReference>
<reference evidence="7" key="1">
    <citation type="journal article" date="2019" name="Int. J. Syst. Evol. Microbiol.">
        <title>The Global Catalogue of Microorganisms (GCM) 10K type strain sequencing project: providing services to taxonomists for standard genome sequencing and annotation.</title>
        <authorList>
            <consortium name="The Broad Institute Genomics Platform"/>
            <consortium name="The Broad Institute Genome Sequencing Center for Infectious Disease"/>
            <person name="Wu L."/>
            <person name="Ma J."/>
        </authorList>
    </citation>
    <scope>NUCLEOTIDE SEQUENCE [LARGE SCALE GENOMIC DNA]</scope>
    <source>
        <strain evidence="7">KCTC 42805</strain>
    </source>
</reference>
<organism evidence="6 7">
    <name type="scientific">Spirosoma soli</name>
    <dbReference type="NCBI Taxonomy" id="1770529"/>
    <lineage>
        <taxon>Bacteria</taxon>
        <taxon>Pseudomonadati</taxon>
        <taxon>Bacteroidota</taxon>
        <taxon>Cytophagia</taxon>
        <taxon>Cytophagales</taxon>
        <taxon>Cytophagaceae</taxon>
        <taxon>Spirosoma</taxon>
    </lineage>
</organism>
<proteinExistence type="inferred from homology"/>